<name>A0AAV8R2B7_ENSVE</name>
<protein>
    <submittedName>
        <fullName evidence="1">Uncharacterized protein</fullName>
    </submittedName>
</protein>
<sequence>MLRWLKKHARLAPETTGGNEEVRWCLLVLAESNADPAVRTFEAAQLARLACSKNDALKKGGMGVVVSHLQGFLFPSLSFHLFRAALMGAMPMSRR</sequence>
<dbReference type="AlphaFoldDB" id="A0AAV8R2B7"/>
<comment type="caution">
    <text evidence="1">The sequence shown here is derived from an EMBL/GenBank/DDBJ whole genome shotgun (WGS) entry which is preliminary data.</text>
</comment>
<gene>
    <name evidence="1" type="ORF">OPV22_012076</name>
</gene>
<dbReference type="EMBL" id="JAQQAF010000004">
    <property type="protein sequence ID" value="KAJ8490355.1"/>
    <property type="molecule type" value="Genomic_DNA"/>
</dbReference>
<evidence type="ECO:0000313" key="2">
    <source>
        <dbReference type="Proteomes" id="UP001222027"/>
    </source>
</evidence>
<proteinExistence type="predicted"/>
<evidence type="ECO:0000313" key="1">
    <source>
        <dbReference type="EMBL" id="KAJ8490355.1"/>
    </source>
</evidence>
<reference evidence="1 2" key="1">
    <citation type="submission" date="2022-12" db="EMBL/GenBank/DDBJ databases">
        <title>Chromosome-scale assembly of the Ensete ventricosum genome.</title>
        <authorList>
            <person name="Dussert Y."/>
            <person name="Stocks J."/>
            <person name="Wendawek A."/>
            <person name="Woldeyes F."/>
            <person name="Nichols R.A."/>
            <person name="Borrell J.S."/>
        </authorList>
    </citation>
    <scope>NUCLEOTIDE SEQUENCE [LARGE SCALE GENOMIC DNA]</scope>
    <source>
        <strain evidence="2">cv. Maze</strain>
        <tissue evidence="1">Seeds</tissue>
    </source>
</reference>
<dbReference type="Proteomes" id="UP001222027">
    <property type="component" value="Unassembled WGS sequence"/>
</dbReference>
<keyword evidence="2" id="KW-1185">Reference proteome</keyword>
<accession>A0AAV8R2B7</accession>
<organism evidence="1 2">
    <name type="scientific">Ensete ventricosum</name>
    <name type="common">Abyssinian banana</name>
    <name type="synonym">Musa ensete</name>
    <dbReference type="NCBI Taxonomy" id="4639"/>
    <lineage>
        <taxon>Eukaryota</taxon>
        <taxon>Viridiplantae</taxon>
        <taxon>Streptophyta</taxon>
        <taxon>Embryophyta</taxon>
        <taxon>Tracheophyta</taxon>
        <taxon>Spermatophyta</taxon>
        <taxon>Magnoliopsida</taxon>
        <taxon>Liliopsida</taxon>
        <taxon>Zingiberales</taxon>
        <taxon>Musaceae</taxon>
        <taxon>Ensete</taxon>
    </lineage>
</organism>